<reference evidence="2 3" key="1">
    <citation type="journal article" date="2021" name="Int. J. Syst. Evol. Microbiol.">
        <title>Amazonocrinis nigriterrae gen. nov., sp. nov., Atlanticothrix silvestris gen. nov., sp. nov. and Dendronalium phyllosphericum gen. nov., sp. nov., nostocacean cyanobacteria from Brazilian environments.</title>
        <authorList>
            <person name="Alvarenga D.O."/>
            <person name="Andreote A.P.D."/>
            <person name="Branco L.H.Z."/>
            <person name="Delbaje E."/>
            <person name="Cruz R.B."/>
            <person name="Varani A.M."/>
            <person name="Fiore M.F."/>
        </authorList>
    </citation>
    <scope>NUCLEOTIDE SEQUENCE [LARGE SCALE GENOMIC DNA]</scope>
    <source>
        <strain evidence="2 3">CENA67</strain>
    </source>
</reference>
<evidence type="ECO:0000256" key="1">
    <source>
        <dbReference type="SAM" id="MobiDB-lite"/>
    </source>
</evidence>
<name>A0A8J7L9C6_9NOST</name>
<proteinExistence type="predicted"/>
<keyword evidence="3" id="KW-1185">Reference proteome</keyword>
<comment type="caution">
    <text evidence="2">The sequence shown here is derived from an EMBL/GenBank/DDBJ whole genome shotgun (WGS) entry which is preliminary data.</text>
</comment>
<protein>
    <submittedName>
        <fullName evidence="2">Uncharacterized protein</fullName>
    </submittedName>
</protein>
<dbReference type="RefSeq" id="WP_198127226.1">
    <property type="nucleotide sequence ID" value="NZ_JAECZC010000062.1"/>
</dbReference>
<sequence>MNPNDCRSGSSATPVRSSRETRPRGWLLSTQHFAMIVRDRPQAHLLP</sequence>
<feature type="region of interest" description="Disordered" evidence="1">
    <location>
        <begin position="1"/>
        <end position="24"/>
    </location>
</feature>
<organism evidence="2 3">
    <name type="scientific">Amazonocrinis nigriterrae CENA67</name>
    <dbReference type="NCBI Taxonomy" id="2794033"/>
    <lineage>
        <taxon>Bacteria</taxon>
        <taxon>Bacillati</taxon>
        <taxon>Cyanobacteriota</taxon>
        <taxon>Cyanophyceae</taxon>
        <taxon>Nostocales</taxon>
        <taxon>Nostocaceae</taxon>
        <taxon>Amazonocrinis</taxon>
        <taxon>Amazonocrinis nigriterrae</taxon>
    </lineage>
</organism>
<dbReference type="Proteomes" id="UP000632766">
    <property type="component" value="Unassembled WGS sequence"/>
</dbReference>
<dbReference type="EMBL" id="JAECZC010000062">
    <property type="protein sequence ID" value="MBH8565429.1"/>
    <property type="molecule type" value="Genomic_DNA"/>
</dbReference>
<accession>A0A8J7L9C6</accession>
<evidence type="ECO:0000313" key="3">
    <source>
        <dbReference type="Proteomes" id="UP000632766"/>
    </source>
</evidence>
<feature type="compositionally biased region" description="Polar residues" evidence="1">
    <location>
        <begin position="1"/>
        <end position="16"/>
    </location>
</feature>
<evidence type="ECO:0000313" key="2">
    <source>
        <dbReference type="EMBL" id="MBH8565429.1"/>
    </source>
</evidence>
<dbReference type="AlphaFoldDB" id="A0A8J7L9C6"/>
<gene>
    <name evidence="2" type="ORF">I8748_25185</name>
</gene>